<organism evidence="1 2">
    <name type="scientific">Trichonephila clavipes</name>
    <name type="common">Golden silk orbweaver</name>
    <name type="synonym">Nephila clavipes</name>
    <dbReference type="NCBI Taxonomy" id="2585209"/>
    <lineage>
        <taxon>Eukaryota</taxon>
        <taxon>Metazoa</taxon>
        <taxon>Ecdysozoa</taxon>
        <taxon>Arthropoda</taxon>
        <taxon>Chelicerata</taxon>
        <taxon>Arachnida</taxon>
        <taxon>Araneae</taxon>
        <taxon>Araneomorphae</taxon>
        <taxon>Entelegynae</taxon>
        <taxon>Araneoidea</taxon>
        <taxon>Nephilidae</taxon>
        <taxon>Trichonephila</taxon>
    </lineage>
</organism>
<name>A0A8X6V473_TRICX</name>
<evidence type="ECO:0000313" key="1">
    <source>
        <dbReference type="EMBL" id="GFX93903.1"/>
    </source>
</evidence>
<comment type="caution">
    <text evidence="1">The sequence shown here is derived from an EMBL/GenBank/DDBJ whole genome shotgun (WGS) entry which is preliminary data.</text>
</comment>
<dbReference type="EMBL" id="BMAU01021176">
    <property type="protein sequence ID" value="GFX93903.1"/>
    <property type="molecule type" value="Genomic_DNA"/>
</dbReference>
<keyword evidence="2" id="KW-1185">Reference proteome</keyword>
<dbReference type="Proteomes" id="UP000887159">
    <property type="component" value="Unassembled WGS sequence"/>
</dbReference>
<evidence type="ECO:0000313" key="2">
    <source>
        <dbReference type="Proteomes" id="UP000887159"/>
    </source>
</evidence>
<reference evidence="1" key="1">
    <citation type="submission" date="2020-08" db="EMBL/GenBank/DDBJ databases">
        <title>Multicomponent nature underlies the extraordinary mechanical properties of spider dragline silk.</title>
        <authorList>
            <person name="Kono N."/>
            <person name="Nakamura H."/>
            <person name="Mori M."/>
            <person name="Yoshida Y."/>
            <person name="Ohtoshi R."/>
            <person name="Malay A.D."/>
            <person name="Moran D.A.P."/>
            <person name="Tomita M."/>
            <person name="Numata K."/>
            <person name="Arakawa K."/>
        </authorList>
    </citation>
    <scope>NUCLEOTIDE SEQUENCE</scope>
</reference>
<gene>
    <name evidence="1" type="ORF">TNCV_3412661</name>
</gene>
<proteinExistence type="predicted"/>
<dbReference type="AlphaFoldDB" id="A0A8X6V473"/>
<sequence>MSEDFIPITASSQRSISNDVEVYAPVNGDATIHQHSPTAKSDTFVHELRIIPTATVPPDENTPIIRMNRKTGLVRKKNIAPSISPPVHMLCCPLPVVATMP</sequence>
<accession>A0A8X6V473</accession>
<protein>
    <submittedName>
        <fullName evidence="1">Uncharacterized protein</fullName>
    </submittedName>
</protein>